<dbReference type="InterPro" id="IPR011545">
    <property type="entry name" value="DEAD/DEAH_box_helicase_dom"/>
</dbReference>
<dbReference type="PANTHER" id="PTHR47957:SF3">
    <property type="entry name" value="ATP-DEPENDENT HELICASE HRQ1"/>
    <property type="match status" value="1"/>
</dbReference>
<dbReference type="PROSITE" id="PS51192">
    <property type="entry name" value="HELICASE_ATP_BIND_1"/>
    <property type="match status" value="1"/>
</dbReference>
<dbReference type="EMBL" id="REFZ01000011">
    <property type="protein sequence ID" value="RQG99026.1"/>
    <property type="molecule type" value="Genomic_DNA"/>
</dbReference>
<dbReference type="InterPro" id="IPR018973">
    <property type="entry name" value="MZB"/>
</dbReference>
<dbReference type="GO" id="GO:0005524">
    <property type="term" value="F:ATP binding"/>
    <property type="evidence" value="ECO:0007669"/>
    <property type="project" value="UniProtKB-KW"/>
</dbReference>
<keyword evidence="6" id="KW-0378">Hydrolase</keyword>
<evidence type="ECO:0000313" key="7">
    <source>
        <dbReference type="Proteomes" id="UP000281431"/>
    </source>
</evidence>
<feature type="region of interest" description="Disordered" evidence="3">
    <location>
        <begin position="836"/>
        <end position="882"/>
    </location>
</feature>
<dbReference type="GO" id="GO:0036297">
    <property type="term" value="P:interstrand cross-link repair"/>
    <property type="evidence" value="ECO:0007669"/>
    <property type="project" value="TreeGrafter"/>
</dbReference>
<proteinExistence type="predicted"/>
<keyword evidence="2" id="KW-0067">ATP-binding</keyword>
<dbReference type="SMART" id="SM00487">
    <property type="entry name" value="DEXDc"/>
    <property type="match status" value="1"/>
</dbReference>
<keyword evidence="6" id="KW-0347">Helicase</keyword>
<evidence type="ECO:0000259" key="5">
    <source>
        <dbReference type="PROSITE" id="PS51194"/>
    </source>
</evidence>
<feature type="compositionally biased region" description="Basic and acidic residues" evidence="3">
    <location>
        <begin position="1"/>
        <end position="34"/>
    </location>
</feature>
<dbReference type="PROSITE" id="PS51194">
    <property type="entry name" value="HELICASE_CTER"/>
    <property type="match status" value="1"/>
</dbReference>
<dbReference type="OrthoDB" id="36796at2157"/>
<dbReference type="Pfam" id="PF00270">
    <property type="entry name" value="DEAD"/>
    <property type="match status" value="1"/>
</dbReference>
<evidence type="ECO:0000256" key="1">
    <source>
        <dbReference type="ARBA" id="ARBA00022741"/>
    </source>
</evidence>
<dbReference type="Gene3D" id="3.40.50.300">
    <property type="entry name" value="P-loop containing nucleotide triphosphate hydrolases"/>
    <property type="match status" value="2"/>
</dbReference>
<dbReference type="PANTHER" id="PTHR47957">
    <property type="entry name" value="ATP-DEPENDENT HELICASE HRQ1"/>
    <property type="match status" value="1"/>
</dbReference>
<feature type="region of interest" description="Disordered" evidence="3">
    <location>
        <begin position="1"/>
        <end position="41"/>
    </location>
</feature>
<dbReference type="SUPFAM" id="SSF52540">
    <property type="entry name" value="P-loop containing nucleoside triphosphate hydrolases"/>
    <property type="match status" value="1"/>
</dbReference>
<evidence type="ECO:0000313" key="6">
    <source>
        <dbReference type="EMBL" id="RQG99026.1"/>
    </source>
</evidence>
<dbReference type="InterPro" id="IPR027417">
    <property type="entry name" value="P-loop_NTPase"/>
</dbReference>
<dbReference type="Pfam" id="PF09369">
    <property type="entry name" value="MZB"/>
    <property type="match status" value="1"/>
</dbReference>
<dbReference type="GO" id="GO:0006289">
    <property type="term" value="P:nucleotide-excision repair"/>
    <property type="evidence" value="ECO:0007669"/>
    <property type="project" value="TreeGrafter"/>
</dbReference>
<feature type="compositionally biased region" description="Acidic residues" evidence="3">
    <location>
        <begin position="852"/>
        <end position="863"/>
    </location>
</feature>
<feature type="region of interest" description="Disordered" evidence="3">
    <location>
        <begin position="290"/>
        <end position="321"/>
    </location>
</feature>
<dbReference type="InterPro" id="IPR014001">
    <property type="entry name" value="Helicase_ATP-bd"/>
</dbReference>
<dbReference type="Pfam" id="PF00271">
    <property type="entry name" value="Helicase_C"/>
    <property type="match status" value="1"/>
</dbReference>
<organism evidence="6 7">
    <name type="scientific">Natrarchaeobius chitinivorans</name>
    <dbReference type="NCBI Taxonomy" id="1679083"/>
    <lineage>
        <taxon>Archaea</taxon>
        <taxon>Methanobacteriati</taxon>
        <taxon>Methanobacteriota</taxon>
        <taxon>Stenosarchaea group</taxon>
        <taxon>Halobacteria</taxon>
        <taxon>Halobacteriales</taxon>
        <taxon>Natrialbaceae</taxon>
        <taxon>Natrarchaeobius</taxon>
    </lineage>
</organism>
<dbReference type="SMART" id="SM00490">
    <property type="entry name" value="HELICc"/>
    <property type="match status" value="1"/>
</dbReference>
<gene>
    <name evidence="6" type="ORF">EA472_15930</name>
</gene>
<dbReference type="GO" id="GO:0043138">
    <property type="term" value="F:3'-5' DNA helicase activity"/>
    <property type="evidence" value="ECO:0007669"/>
    <property type="project" value="TreeGrafter"/>
</dbReference>
<feature type="compositionally biased region" description="Basic and acidic residues" evidence="3">
    <location>
        <begin position="864"/>
        <end position="882"/>
    </location>
</feature>
<reference evidence="6 7" key="1">
    <citation type="submission" date="2018-10" db="EMBL/GenBank/DDBJ databases">
        <title>Natrarchaeobius chitinivorans gen. nov., sp. nov., and Natrarchaeobius haloalkaliphilus sp. nov., alkaliphilic, chitin-utilizing haloarchaea from hypersaline alkaline lakes.</title>
        <authorList>
            <person name="Sorokin D.Y."/>
            <person name="Elcheninov A.G."/>
            <person name="Kostrikina N.A."/>
            <person name="Bale N.J."/>
            <person name="Sinninghe Damste J.S."/>
            <person name="Khijniak T.V."/>
            <person name="Kublanov I.V."/>
            <person name="Toshchakov S.V."/>
        </authorList>
    </citation>
    <scope>NUCLEOTIDE SEQUENCE [LARGE SCALE GENOMIC DNA]</scope>
    <source>
        <strain evidence="6 7">AArcht7</strain>
    </source>
</reference>
<keyword evidence="1" id="KW-0547">Nucleotide-binding</keyword>
<dbReference type="InterPro" id="IPR001650">
    <property type="entry name" value="Helicase_C-like"/>
</dbReference>
<evidence type="ECO:0000259" key="4">
    <source>
        <dbReference type="PROSITE" id="PS51192"/>
    </source>
</evidence>
<evidence type="ECO:0000256" key="3">
    <source>
        <dbReference type="SAM" id="MobiDB-lite"/>
    </source>
</evidence>
<name>A0A3N6MVS5_NATCH</name>
<feature type="domain" description="Helicase ATP-binding" evidence="4">
    <location>
        <begin position="97"/>
        <end position="276"/>
    </location>
</feature>
<feature type="domain" description="Helicase C-terminal" evidence="5">
    <location>
        <begin position="328"/>
        <end position="484"/>
    </location>
</feature>
<dbReference type="GO" id="GO:0003676">
    <property type="term" value="F:nucleic acid binding"/>
    <property type="evidence" value="ECO:0007669"/>
    <property type="project" value="InterPro"/>
</dbReference>
<protein>
    <submittedName>
        <fullName evidence="6">DEAD/DEAH box helicase</fullName>
    </submittedName>
</protein>
<evidence type="ECO:0000256" key="2">
    <source>
        <dbReference type="ARBA" id="ARBA00022840"/>
    </source>
</evidence>
<keyword evidence="7" id="KW-1185">Reference proteome</keyword>
<sequence length="882" mass="96818">MTSNDADDRTTRDARATANDADERTERDGGDRSADPLALDADDLVETYPAGRYRGQLSDRFALPARSARTVPADDALPADLAANLDVDLWSHQAEALFALEDGENVCVATSTASGKTYVYGLEIARRYRENPDVRALIVYPTKALSRDQERELEALFDELGLDVSVGVYDGDTGPDEKTRIRENANVVVTNVAGLNQYLDGHHRWTTFHANCSLFVIDEAHAWTGISGMHAAWIVRRARRVIDWYGGDPRFVLTSATIGNPGEHARALTGQPATVIDDDGSPRGRRHLVFWEPPSDGGDGDVAERAGGTRGSADDWSPGRPATVEAPELWAHLCYHDVPSLLFCDSRKQTELAIERATEFLENPSLPYRKSTRLESYNAGHGKRARRETERGLAAGSLDGVATTSALEVGIDVGGIDGTVLLGYPGSRHAFWQRLGRSGRGRRDALSAFVPRHATLDRYVLRHPEYVLGGSHEDAVVDLENNPVYLKHVECAARELPITRDDADLLGGPERLERAVEYGRRTGDLEGSLAGGVTYAYRDRPQNRVNLYASGGDSFDVRAVGDESIDHESIGRARAYRDYHEGATVLHRGEQYQVREFREDGPQPYVELEAVDVDYYTQSQRRVSIYDPEVRESRTVGGFELNWGYATVTVRYETYAKRDVASGETIEAGLDTSVPPLEMRTQTCWVRVPPGVERAVERRHSGYRNDECADLPPRLHGYLGGIHAIEHAMIAVSPLELTVDSNDLGGLATNRLPDGSDASGWFVYDGVEGGLGFSRRIYEEYESVARRARELMVDCECGRDEGCPACLMDARCGNDNRPLYAPAATDVIDALLDDGSGPADAAITDSRGDADSTSEEDGDGGEDVADRTDRGRDDRRPPASVS</sequence>
<dbReference type="Proteomes" id="UP000281431">
    <property type="component" value="Unassembled WGS sequence"/>
</dbReference>
<accession>A0A3N6MVS5</accession>
<comment type="caution">
    <text evidence="6">The sequence shown here is derived from an EMBL/GenBank/DDBJ whole genome shotgun (WGS) entry which is preliminary data.</text>
</comment>
<dbReference type="AlphaFoldDB" id="A0A3N6MVS5"/>